<sequence>MLPPVFGFVSKRSSGVKFGSTFERLTVMNSRNVDFSTKVAPKHVPPSAAIDSFAEKLKYAYMGSCEKSTESGSEEFPECDLGDAGNCRKNEVNHVAHVVKDLERVNSELRSAYFTNEKELVFMHCEVSHLKDVASKFESKEMDLQGALFASENLKKELDKLHDAHTKKVMG</sequence>
<accession>A0A498HH97</accession>
<keyword evidence="2" id="KW-1185">Reference proteome</keyword>
<gene>
    <name evidence="1" type="ORF">DVH24_015490</name>
</gene>
<proteinExistence type="predicted"/>
<dbReference type="AlphaFoldDB" id="A0A498HH97"/>
<reference evidence="1 2" key="1">
    <citation type="submission" date="2018-10" db="EMBL/GenBank/DDBJ databases">
        <title>A high-quality apple genome assembly.</title>
        <authorList>
            <person name="Hu J."/>
        </authorList>
    </citation>
    <scope>NUCLEOTIDE SEQUENCE [LARGE SCALE GENOMIC DNA]</scope>
    <source>
        <strain evidence="2">cv. HFTH1</strain>
        <tissue evidence="1">Young leaf</tissue>
    </source>
</reference>
<dbReference type="EMBL" id="RDQH01000342">
    <property type="protein sequence ID" value="RXH70868.1"/>
    <property type="molecule type" value="Genomic_DNA"/>
</dbReference>
<name>A0A498HH97_MALDO</name>
<comment type="caution">
    <text evidence="1">The sequence shown here is derived from an EMBL/GenBank/DDBJ whole genome shotgun (WGS) entry which is preliminary data.</text>
</comment>
<organism evidence="1 2">
    <name type="scientific">Malus domestica</name>
    <name type="common">Apple</name>
    <name type="synonym">Pyrus malus</name>
    <dbReference type="NCBI Taxonomy" id="3750"/>
    <lineage>
        <taxon>Eukaryota</taxon>
        <taxon>Viridiplantae</taxon>
        <taxon>Streptophyta</taxon>
        <taxon>Embryophyta</taxon>
        <taxon>Tracheophyta</taxon>
        <taxon>Spermatophyta</taxon>
        <taxon>Magnoliopsida</taxon>
        <taxon>eudicotyledons</taxon>
        <taxon>Gunneridae</taxon>
        <taxon>Pentapetalae</taxon>
        <taxon>rosids</taxon>
        <taxon>fabids</taxon>
        <taxon>Rosales</taxon>
        <taxon>Rosaceae</taxon>
        <taxon>Amygdaloideae</taxon>
        <taxon>Maleae</taxon>
        <taxon>Malus</taxon>
    </lineage>
</organism>
<evidence type="ECO:0000313" key="2">
    <source>
        <dbReference type="Proteomes" id="UP000290289"/>
    </source>
</evidence>
<dbReference type="Proteomes" id="UP000290289">
    <property type="component" value="Chromosome 16"/>
</dbReference>
<protein>
    <submittedName>
        <fullName evidence="1">Uncharacterized protein</fullName>
    </submittedName>
</protein>
<evidence type="ECO:0000313" key="1">
    <source>
        <dbReference type="EMBL" id="RXH70868.1"/>
    </source>
</evidence>